<protein>
    <recommendedName>
        <fullName evidence="4">Transmembrane protein</fullName>
    </recommendedName>
</protein>
<feature type="transmembrane region" description="Helical" evidence="1">
    <location>
        <begin position="133"/>
        <end position="156"/>
    </location>
</feature>
<evidence type="ECO:0008006" key="4">
    <source>
        <dbReference type="Google" id="ProtNLM"/>
    </source>
</evidence>
<feature type="transmembrane region" description="Helical" evidence="1">
    <location>
        <begin position="256"/>
        <end position="278"/>
    </location>
</feature>
<gene>
    <name evidence="2" type="ORF">QBC34DRAFT_412549</name>
</gene>
<feature type="transmembrane region" description="Helical" evidence="1">
    <location>
        <begin position="217"/>
        <end position="236"/>
    </location>
</feature>
<keyword evidence="1" id="KW-0812">Transmembrane</keyword>
<feature type="transmembrane region" description="Helical" evidence="1">
    <location>
        <begin position="177"/>
        <end position="197"/>
    </location>
</feature>
<name>A0AAV9GEZ0_9PEZI</name>
<keyword evidence="1" id="KW-1133">Transmembrane helix</keyword>
<keyword evidence="1" id="KW-0472">Membrane</keyword>
<accession>A0AAV9GEZ0</accession>
<evidence type="ECO:0000313" key="3">
    <source>
        <dbReference type="Proteomes" id="UP001321760"/>
    </source>
</evidence>
<sequence length="345" mass="37638">MGIRGHHHRACKPFRVSKLNNLESHRPLTHLTTPNPIPNPGMSSFNDRVPYEGVRLAANAFSTIVLVWLGVLVARNASLKHHSGPARGGFLLFKIALPLMALVFLFSLASNAVQLSLHLGTTDRSSQIRTLRLGYINGFLKTTAHAILMASIARLITGTKMAVKQQGSKAYRTFIDIFAALIILLGFVIMVIRQVVIHNGPFFLREDLFLAHGSMQVAVVGLLAIGGLANTISAWLERRGARKEAGGAYRTVGNYVAAIATLNFVIFIWSLLVGILFATVIPSTLYVDPMAWSLADTFIINIATIAVFFMIYVLGKREEGGLWLTTEPHGQGVPKSSNEISVSQV</sequence>
<comment type="caution">
    <text evidence="2">The sequence shown here is derived from an EMBL/GenBank/DDBJ whole genome shotgun (WGS) entry which is preliminary data.</text>
</comment>
<organism evidence="2 3">
    <name type="scientific">Podospora aff. communis PSN243</name>
    <dbReference type="NCBI Taxonomy" id="3040156"/>
    <lineage>
        <taxon>Eukaryota</taxon>
        <taxon>Fungi</taxon>
        <taxon>Dikarya</taxon>
        <taxon>Ascomycota</taxon>
        <taxon>Pezizomycotina</taxon>
        <taxon>Sordariomycetes</taxon>
        <taxon>Sordariomycetidae</taxon>
        <taxon>Sordariales</taxon>
        <taxon>Podosporaceae</taxon>
        <taxon>Podospora</taxon>
    </lineage>
</organism>
<keyword evidence="3" id="KW-1185">Reference proteome</keyword>
<feature type="transmembrane region" description="Helical" evidence="1">
    <location>
        <begin position="56"/>
        <end position="74"/>
    </location>
</feature>
<dbReference type="EMBL" id="MU865961">
    <property type="protein sequence ID" value="KAK4445955.1"/>
    <property type="molecule type" value="Genomic_DNA"/>
</dbReference>
<reference evidence="2" key="1">
    <citation type="journal article" date="2023" name="Mol. Phylogenet. Evol.">
        <title>Genome-scale phylogeny and comparative genomics of the fungal order Sordariales.</title>
        <authorList>
            <person name="Hensen N."/>
            <person name="Bonometti L."/>
            <person name="Westerberg I."/>
            <person name="Brannstrom I.O."/>
            <person name="Guillou S."/>
            <person name="Cros-Aarteil S."/>
            <person name="Calhoun S."/>
            <person name="Haridas S."/>
            <person name="Kuo A."/>
            <person name="Mondo S."/>
            <person name="Pangilinan J."/>
            <person name="Riley R."/>
            <person name="LaButti K."/>
            <person name="Andreopoulos B."/>
            <person name="Lipzen A."/>
            <person name="Chen C."/>
            <person name="Yan M."/>
            <person name="Daum C."/>
            <person name="Ng V."/>
            <person name="Clum A."/>
            <person name="Steindorff A."/>
            <person name="Ohm R.A."/>
            <person name="Martin F."/>
            <person name="Silar P."/>
            <person name="Natvig D.O."/>
            <person name="Lalanne C."/>
            <person name="Gautier V."/>
            <person name="Ament-Velasquez S.L."/>
            <person name="Kruys A."/>
            <person name="Hutchinson M.I."/>
            <person name="Powell A.J."/>
            <person name="Barry K."/>
            <person name="Miller A.N."/>
            <person name="Grigoriev I.V."/>
            <person name="Debuchy R."/>
            <person name="Gladieux P."/>
            <person name="Hiltunen Thoren M."/>
            <person name="Johannesson H."/>
        </authorList>
    </citation>
    <scope>NUCLEOTIDE SEQUENCE</scope>
    <source>
        <strain evidence="2">PSN243</strain>
    </source>
</reference>
<feature type="transmembrane region" description="Helical" evidence="1">
    <location>
        <begin position="95"/>
        <end position="113"/>
    </location>
</feature>
<proteinExistence type="predicted"/>
<dbReference type="AlphaFoldDB" id="A0AAV9GEZ0"/>
<reference evidence="2" key="2">
    <citation type="submission" date="2023-05" db="EMBL/GenBank/DDBJ databases">
        <authorList>
            <consortium name="Lawrence Berkeley National Laboratory"/>
            <person name="Steindorff A."/>
            <person name="Hensen N."/>
            <person name="Bonometti L."/>
            <person name="Westerberg I."/>
            <person name="Brannstrom I.O."/>
            <person name="Guillou S."/>
            <person name="Cros-Aarteil S."/>
            <person name="Calhoun S."/>
            <person name="Haridas S."/>
            <person name="Kuo A."/>
            <person name="Mondo S."/>
            <person name="Pangilinan J."/>
            <person name="Riley R."/>
            <person name="Labutti K."/>
            <person name="Andreopoulos B."/>
            <person name="Lipzen A."/>
            <person name="Chen C."/>
            <person name="Yanf M."/>
            <person name="Daum C."/>
            <person name="Ng V."/>
            <person name="Clum A."/>
            <person name="Ohm R."/>
            <person name="Martin F."/>
            <person name="Silar P."/>
            <person name="Natvig D."/>
            <person name="Lalanne C."/>
            <person name="Gautier V."/>
            <person name="Ament-Velasquez S.L."/>
            <person name="Kruys A."/>
            <person name="Hutchinson M.I."/>
            <person name="Powell A.J."/>
            <person name="Barry K."/>
            <person name="Miller A.N."/>
            <person name="Grigoriev I.V."/>
            <person name="Debuchy R."/>
            <person name="Gladieux P."/>
            <person name="Thoren M.H."/>
            <person name="Johannesson H."/>
        </authorList>
    </citation>
    <scope>NUCLEOTIDE SEQUENCE</scope>
    <source>
        <strain evidence="2">PSN243</strain>
    </source>
</reference>
<feature type="transmembrane region" description="Helical" evidence="1">
    <location>
        <begin position="290"/>
        <end position="314"/>
    </location>
</feature>
<evidence type="ECO:0000256" key="1">
    <source>
        <dbReference type="SAM" id="Phobius"/>
    </source>
</evidence>
<dbReference type="Proteomes" id="UP001321760">
    <property type="component" value="Unassembled WGS sequence"/>
</dbReference>
<evidence type="ECO:0000313" key="2">
    <source>
        <dbReference type="EMBL" id="KAK4445955.1"/>
    </source>
</evidence>